<dbReference type="SUPFAM" id="SSF55729">
    <property type="entry name" value="Acyl-CoA N-acyltransferases (Nat)"/>
    <property type="match status" value="1"/>
</dbReference>
<dbReference type="InterPro" id="IPR016181">
    <property type="entry name" value="Acyl_CoA_acyltransferase"/>
</dbReference>
<accession>A0A2S9PQG5</accession>
<name>A0A2S9PQG5_9ACTN</name>
<dbReference type="Pfam" id="PF13302">
    <property type="entry name" value="Acetyltransf_3"/>
    <property type="match status" value="1"/>
</dbReference>
<reference evidence="2 3" key="1">
    <citation type="submission" date="2018-03" db="EMBL/GenBank/DDBJ databases">
        <title>Novel Streptomyces sp. from soil.</title>
        <authorList>
            <person name="Tan G.Y.A."/>
            <person name="Lee Z.Y."/>
        </authorList>
    </citation>
    <scope>NUCLEOTIDE SEQUENCE [LARGE SCALE GENOMIC DNA]</scope>
    <source>
        <strain evidence="2 3">ST5x</strain>
    </source>
</reference>
<protein>
    <submittedName>
        <fullName evidence="2">GNAT family N-acetyltransferase</fullName>
    </submittedName>
</protein>
<keyword evidence="3" id="KW-1185">Reference proteome</keyword>
<dbReference type="PANTHER" id="PTHR43441">
    <property type="entry name" value="RIBOSOMAL-PROTEIN-SERINE ACETYLTRANSFERASE"/>
    <property type="match status" value="1"/>
</dbReference>
<dbReference type="RefSeq" id="WP_105871057.1">
    <property type="nucleotide sequence ID" value="NZ_PVLV01000455.1"/>
</dbReference>
<dbReference type="InterPro" id="IPR000182">
    <property type="entry name" value="GNAT_dom"/>
</dbReference>
<dbReference type="Proteomes" id="UP000239322">
    <property type="component" value="Unassembled WGS sequence"/>
</dbReference>
<sequence length="190" mass="20684">MDPVRLTTARLLLDAFTPEDAAAVHAACQDPAIRRWTAIPSPYAHEHAESFVRRTAPDGWSHETEFTFAVRPARGGPPLGAAAVHHPRPGYWEVGYWTGAAHRGRGVTTEAVRALARWAFTDLGCPRLDWRAEVGNTASRRTAERAGFTVEGVQRAALYQAGTLRDCWTGSLLPSDLGLPSPFPYLPATG</sequence>
<proteinExistence type="predicted"/>
<dbReference type="GO" id="GO:0005737">
    <property type="term" value="C:cytoplasm"/>
    <property type="evidence" value="ECO:0007669"/>
    <property type="project" value="TreeGrafter"/>
</dbReference>
<dbReference type="OrthoDB" id="9795188at2"/>
<dbReference type="Gene3D" id="3.40.630.30">
    <property type="match status" value="1"/>
</dbReference>
<dbReference type="GO" id="GO:0008999">
    <property type="term" value="F:protein-N-terminal-alanine acetyltransferase activity"/>
    <property type="evidence" value="ECO:0007669"/>
    <property type="project" value="TreeGrafter"/>
</dbReference>
<keyword evidence="2" id="KW-0808">Transferase</keyword>
<dbReference type="InterPro" id="IPR051908">
    <property type="entry name" value="Ribosomal_N-acetyltransferase"/>
</dbReference>
<feature type="domain" description="N-acetyltransferase" evidence="1">
    <location>
        <begin position="11"/>
        <end position="174"/>
    </location>
</feature>
<evidence type="ECO:0000259" key="1">
    <source>
        <dbReference type="PROSITE" id="PS51186"/>
    </source>
</evidence>
<comment type="caution">
    <text evidence="2">The sequence shown here is derived from an EMBL/GenBank/DDBJ whole genome shotgun (WGS) entry which is preliminary data.</text>
</comment>
<organism evidence="2 3">
    <name type="scientific">Streptomyces solincola</name>
    <dbReference type="NCBI Taxonomy" id="2100817"/>
    <lineage>
        <taxon>Bacteria</taxon>
        <taxon>Bacillati</taxon>
        <taxon>Actinomycetota</taxon>
        <taxon>Actinomycetes</taxon>
        <taxon>Kitasatosporales</taxon>
        <taxon>Streptomycetaceae</taxon>
        <taxon>Streptomyces</taxon>
    </lineage>
</organism>
<dbReference type="EMBL" id="PVLV01000455">
    <property type="protein sequence ID" value="PRH76656.1"/>
    <property type="molecule type" value="Genomic_DNA"/>
</dbReference>
<evidence type="ECO:0000313" key="3">
    <source>
        <dbReference type="Proteomes" id="UP000239322"/>
    </source>
</evidence>
<gene>
    <name evidence="2" type="ORF">C6N75_24420</name>
</gene>
<dbReference type="GO" id="GO:1990189">
    <property type="term" value="F:protein N-terminal-serine acetyltransferase activity"/>
    <property type="evidence" value="ECO:0007669"/>
    <property type="project" value="TreeGrafter"/>
</dbReference>
<dbReference type="PANTHER" id="PTHR43441:SF10">
    <property type="entry name" value="ACETYLTRANSFERASE"/>
    <property type="match status" value="1"/>
</dbReference>
<dbReference type="PROSITE" id="PS51186">
    <property type="entry name" value="GNAT"/>
    <property type="match status" value="1"/>
</dbReference>
<dbReference type="AlphaFoldDB" id="A0A2S9PQG5"/>
<evidence type="ECO:0000313" key="2">
    <source>
        <dbReference type="EMBL" id="PRH76656.1"/>
    </source>
</evidence>